<dbReference type="InterPro" id="IPR002925">
    <property type="entry name" value="Dienelactn_hydro"/>
</dbReference>
<dbReference type="InterPro" id="IPR029058">
    <property type="entry name" value="AB_hydrolase_fold"/>
</dbReference>
<dbReference type="InterPro" id="IPR051049">
    <property type="entry name" value="Dienelactone_hydrolase-like"/>
</dbReference>
<dbReference type="Pfam" id="PF01738">
    <property type="entry name" value="DLH"/>
    <property type="match status" value="1"/>
</dbReference>
<name>A0A318RP48_WILLI</name>
<protein>
    <submittedName>
        <fullName evidence="2">Carboxymethylenebutenolidase</fullName>
    </submittedName>
</protein>
<dbReference type="PANTHER" id="PTHR46623">
    <property type="entry name" value="CARBOXYMETHYLENEBUTENOLIDASE-RELATED"/>
    <property type="match status" value="1"/>
</dbReference>
<reference evidence="2 3" key="1">
    <citation type="submission" date="2018-06" db="EMBL/GenBank/DDBJ databases">
        <title>Genomic Encyclopedia of Type Strains, Phase IV (KMG-IV): sequencing the most valuable type-strain genomes for metagenomic binning, comparative biology and taxonomic classification.</title>
        <authorList>
            <person name="Goeker M."/>
        </authorList>
    </citation>
    <scope>NUCLEOTIDE SEQUENCE [LARGE SCALE GENOMIC DNA]</scope>
    <source>
        <strain evidence="2 3">DSM 45521</strain>
    </source>
</reference>
<comment type="caution">
    <text evidence="2">The sequence shown here is derived from an EMBL/GenBank/DDBJ whole genome shotgun (WGS) entry which is preliminary data.</text>
</comment>
<dbReference type="SUPFAM" id="SSF53474">
    <property type="entry name" value="alpha/beta-Hydrolases"/>
    <property type="match status" value="1"/>
</dbReference>
<dbReference type="Gene3D" id="3.40.50.1820">
    <property type="entry name" value="alpha/beta hydrolase"/>
    <property type="match status" value="1"/>
</dbReference>
<accession>A0A318RP48</accession>
<dbReference type="AlphaFoldDB" id="A0A318RP48"/>
<gene>
    <name evidence="2" type="ORF">DFR67_10166</name>
</gene>
<organism evidence="2 3">
    <name type="scientific">Williamsia limnetica</name>
    <dbReference type="NCBI Taxonomy" id="882452"/>
    <lineage>
        <taxon>Bacteria</taxon>
        <taxon>Bacillati</taxon>
        <taxon>Actinomycetota</taxon>
        <taxon>Actinomycetes</taxon>
        <taxon>Mycobacteriales</taxon>
        <taxon>Nocardiaceae</taxon>
        <taxon>Williamsia</taxon>
    </lineage>
</organism>
<keyword evidence="3" id="KW-1185">Reference proteome</keyword>
<evidence type="ECO:0000313" key="2">
    <source>
        <dbReference type="EMBL" id="PYE20677.1"/>
    </source>
</evidence>
<evidence type="ECO:0000259" key="1">
    <source>
        <dbReference type="Pfam" id="PF01738"/>
    </source>
</evidence>
<dbReference type="Proteomes" id="UP000247591">
    <property type="component" value="Unassembled WGS sequence"/>
</dbReference>
<dbReference type="EMBL" id="QJSP01000001">
    <property type="protein sequence ID" value="PYE20677.1"/>
    <property type="molecule type" value="Genomic_DNA"/>
</dbReference>
<dbReference type="GO" id="GO:0016787">
    <property type="term" value="F:hydrolase activity"/>
    <property type="evidence" value="ECO:0007669"/>
    <property type="project" value="InterPro"/>
</dbReference>
<feature type="domain" description="Dienelactone hydrolase" evidence="1">
    <location>
        <begin position="23"/>
        <end position="253"/>
    </location>
</feature>
<proteinExistence type="predicted"/>
<dbReference type="PANTHER" id="PTHR46623:SF10">
    <property type="entry name" value="CARBOXYMETHYLENEBUTENOLIDASE HOMOLOG"/>
    <property type="match status" value="1"/>
</dbReference>
<sequence>MPVALVLMLSSTIEIEAGHGVAEAYVTRPDDSARPGVLFYMDALGLRPRLFEMADRIAGWGFVVMVPNAFYRHGSAEELAPQGDLGDPEYREQFMGGAMDRIRSLGSGLATADVHKYVDRLLELPDVTGDGIGVTGYCMGAGLALRTAGSRPEEVKAAAGFHGGNLVTDSPDSPHVVATRARARLYLGHADNDRSMPPEKIEILEDAFDAAGLLYTSEVYPGAPHGYTMSDTASYRADAAERHFETLEGLFRESLTR</sequence>
<evidence type="ECO:0000313" key="3">
    <source>
        <dbReference type="Proteomes" id="UP000247591"/>
    </source>
</evidence>